<dbReference type="InterPro" id="IPR032627">
    <property type="entry name" value="DUF4876"/>
</dbReference>
<sequence>MKYQIKIALAVLAIVFLAGCKKEYEEVRPLNVNVQLSVDATDVWFDVPYEKAQIKLVNKANSGVYELNADASGKIVLKDLAPGVYSINVSLEITAEEYTELTGLYREGDFFLNYSLTDKSLFSDENINIELITSEIVGGFVFKQIYYVGSHTRDGALMRDQFVEIYNNSSETLYADSLLFVIAYGKINRNTDAFSLPNNQFDWSQSIGMATTGNANEDYVYAKAIFMVPSDGTGKKYPVEPGKSIVIAQTAVNHAGSYTDNSGNTIGAQKPELTVDLSKADFESWLSPYLQKTQGGNPLASDVDNPGVPNMETYFATSMRDMVLGPQGKDSYVLMKVDQSVNLESLTSYAIPTTRTITSSTTLYPQLSTKYIIDAVEVQDAVPTDRTPRRLPQRFDSGAISVSGGQYSSASVVRKTLKVVAGRRILKDTNNSTNDFGELSKANPYKGDDSFLDN</sequence>
<keyword evidence="2" id="KW-1185">Reference proteome</keyword>
<dbReference type="PROSITE" id="PS51257">
    <property type="entry name" value="PROKAR_LIPOPROTEIN"/>
    <property type="match status" value="1"/>
</dbReference>
<dbReference type="Proteomes" id="UP000616201">
    <property type="component" value="Unassembled WGS sequence"/>
</dbReference>
<dbReference type="RefSeq" id="WP_196935932.1">
    <property type="nucleotide sequence ID" value="NZ_MU158698.1"/>
</dbReference>
<dbReference type="Pfam" id="PF16215">
    <property type="entry name" value="DUF4876"/>
    <property type="match status" value="1"/>
</dbReference>
<evidence type="ECO:0000313" key="1">
    <source>
        <dbReference type="EMBL" id="MBE8712786.1"/>
    </source>
</evidence>
<dbReference type="EMBL" id="PRDK01000003">
    <property type="protein sequence ID" value="MBE8712786.1"/>
    <property type="molecule type" value="Genomic_DNA"/>
</dbReference>
<name>A0A928UT08_9SPHI</name>
<evidence type="ECO:0000313" key="2">
    <source>
        <dbReference type="Proteomes" id="UP000616201"/>
    </source>
</evidence>
<accession>A0A928UT08</accession>
<comment type="caution">
    <text evidence="1">The sequence shown here is derived from an EMBL/GenBank/DDBJ whole genome shotgun (WGS) entry which is preliminary data.</text>
</comment>
<gene>
    <name evidence="1" type="ORF">C4F49_03730</name>
</gene>
<proteinExistence type="predicted"/>
<organism evidence="1 2">
    <name type="scientific">Sphingobacterium hungaricum</name>
    <dbReference type="NCBI Taxonomy" id="2082723"/>
    <lineage>
        <taxon>Bacteria</taxon>
        <taxon>Pseudomonadati</taxon>
        <taxon>Bacteroidota</taxon>
        <taxon>Sphingobacteriia</taxon>
        <taxon>Sphingobacteriales</taxon>
        <taxon>Sphingobacteriaceae</taxon>
        <taxon>Sphingobacterium</taxon>
    </lineage>
</organism>
<evidence type="ECO:0008006" key="3">
    <source>
        <dbReference type="Google" id="ProtNLM"/>
    </source>
</evidence>
<protein>
    <recommendedName>
        <fullName evidence="3">DUF4876 domain-containing protein</fullName>
    </recommendedName>
</protein>
<dbReference type="AlphaFoldDB" id="A0A928UT08"/>
<reference evidence="1" key="1">
    <citation type="submission" date="2018-02" db="EMBL/GenBank/DDBJ databases">
        <authorList>
            <person name="Vasarhelyi B.M."/>
            <person name="Deshmukh S."/>
            <person name="Balint B."/>
            <person name="Kukolya J."/>
        </authorList>
    </citation>
    <scope>NUCLEOTIDE SEQUENCE</scope>
    <source>
        <strain evidence="1">KB22</strain>
    </source>
</reference>